<evidence type="ECO:0000313" key="1">
    <source>
        <dbReference type="EMBL" id="ADR37765.1"/>
    </source>
</evidence>
<reference evidence="2" key="1">
    <citation type="submission" date="2010-11" db="EMBL/GenBank/DDBJ databases">
        <title>The complete sequence of plasmid of Oceanithermus profundus DSM 14977.</title>
        <authorList>
            <consortium name="US DOE Joint Genome Institute (JGI-PGF)"/>
            <person name="Lucas S."/>
            <person name="Copeland A."/>
            <person name="Lapidus A."/>
            <person name="Bruce D."/>
            <person name="Goodwin L."/>
            <person name="Pitluck S."/>
            <person name="Kyrpides N."/>
            <person name="Mavromatis K."/>
            <person name="Pagani I."/>
            <person name="Ivanova N."/>
            <person name="Zhang X."/>
            <person name="Brettin T."/>
            <person name="Detter J.C."/>
            <person name="Tapia R."/>
            <person name="Han C."/>
            <person name="Land M."/>
            <person name="Hauser L."/>
            <person name="Markowitz V."/>
            <person name="Cheng J.-F."/>
            <person name="Hugenholtz P."/>
            <person name="Woyke T."/>
            <person name="Wu D."/>
            <person name="Tindall B."/>
            <person name="Faehnrich R."/>
            <person name="Brambilla E."/>
            <person name="Klenk H.-P."/>
            <person name="Eisen J.A."/>
        </authorList>
    </citation>
    <scope>NUCLEOTIDE SEQUENCE [LARGE SCALE GENOMIC DNA]</scope>
    <source>
        <strain evidence="2">DSM 14977 / NBRC 100410 / VKM B-2274 / 506</strain>
        <plasmid evidence="2">Plasmid pOCEPR01</plasmid>
    </source>
</reference>
<reference evidence="1 2" key="2">
    <citation type="journal article" date="2011" name="Stand. Genomic Sci.">
        <title>Complete genome sequence of Oceanithermus profundus type strain (506).</title>
        <authorList>
            <person name="Pati A."/>
            <person name="Zhang X."/>
            <person name="Lapidus A."/>
            <person name="Nolan M."/>
            <person name="Lucas S."/>
            <person name="Del Rio T.G."/>
            <person name="Tice H."/>
            <person name="Cheng J.F."/>
            <person name="Tapia R."/>
            <person name="Han C."/>
            <person name="Goodwin L."/>
            <person name="Pitluck S."/>
            <person name="Liolios K."/>
            <person name="Pagani I."/>
            <person name="Ivanova N."/>
            <person name="Mavromatis K."/>
            <person name="Chen A."/>
            <person name="Palaniappan K."/>
            <person name="Hauser L."/>
            <person name="Jeffries C.D."/>
            <person name="Brambilla E.M."/>
            <person name="Rohl A."/>
            <person name="Mwirichia R."/>
            <person name="Rohde M."/>
            <person name="Tindall B.J."/>
            <person name="Sikorski J."/>
            <person name="Wirth R."/>
            <person name="Goker M."/>
            <person name="Woyke T."/>
            <person name="Detter J.C."/>
            <person name="Bristow J."/>
            <person name="Eisen J.A."/>
            <person name="Markowitz V."/>
            <person name="Hugenholtz P."/>
            <person name="Kyrpides N.C."/>
            <person name="Klenk H.P."/>
            <person name="Land M."/>
        </authorList>
    </citation>
    <scope>NUCLEOTIDE SEQUENCE [LARGE SCALE GENOMIC DNA]</scope>
    <source>
        <strain evidence="2">DSM 14977 / NBRC 100410 / VKM B-2274 / 506</strain>
        <plasmid evidence="2">Plasmid pOCEPR01</plasmid>
    </source>
</reference>
<proteinExistence type="predicted"/>
<protein>
    <submittedName>
        <fullName evidence="1">Uncharacterized protein</fullName>
    </submittedName>
</protein>
<dbReference type="AlphaFoldDB" id="E4UAI6"/>
<dbReference type="Proteomes" id="UP000008722">
    <property type="component" value="Plasmid pOCEPR01"/>
</dbReference>
<keyword evidence="1" id="KW-0614">Plasmid</keyword>
<evidence type="ECO:0000313" key="2">
    <source>
        <dbReference type="Proteomes" id="UP000008722"/>
    </source>
</evidence>
<geneLocation type="plasmid" evidence="1 2">
    <name>pOCEPR01</name>
</geneLocation>
<dbReference type="HOGENOM" id="CLU_1287785_0_0_0"/>
<keyword evidence="2" id="KW-1185">Reference proteome</keyword>
<dbReference type="EMBL" id="CP002362">
    <property type="protein sequence ID" value="ADR37765.1"/>
    <property type="molecule type" value="Genomic_DNA"/>
</dbReference>
<sequence length="214" mass="24577">MKESAPTMVPELQRVRLEDFAQWIVPNPDFPREFVFDLAIKDLGERRLRRALPFIEAGARLPLNALGRIASLYVEGLQRIERGYNPVLGASNLARILLEDPEIPKFHAGNKPARNTIQTMAKIWRPLREYKGDEVKKVYLTLRHWAQTAPESYTLAGARAVTLITNFITDPFVAADLMRQVVLRLQDTKEYAHHEPLTIKAKQFLPKKLREIRG</sequence>
<dbReference type="KEGG" id="opr:Ocepr_2317"/>
<accession>E4UAI6</accession>
<gene>
    <name evidence="1" type="ordered locus">Ocepr_2317</name>
</gene>
<organism evidence="1 2">
    <name type="scientific">Oceanithermus profundus (strain DSM 14977 / NBRC 100410 / VKM B-2274 / 506)</name>
    <dbReference type="NCBI Taxonomy" id="670487"/>
    <lineage>
        <taxon>Bacteria</taxon>
        <taxon>Thermotogati</taxon>
        <taxon>Deinococcota</taxon>
        <taxon>Deinococci</taxon>
        <taxon>Thermales</taxon>
        <taxon>Thermaceae</taxon>
        <taxon>Oceanithermus</taxon>
    </lineage>
</organism>
<name>E4UAI6_OCEP5</name>